<organism evidence="1 2">
    <name type="scientific">Dongia sedimenti</name>
    <dbReference type="NCBI Taxonomy" id="3064282"/>
    <lineage>
        <taxon>Bacteria</taxon>
        <taxon>Pseudomonadati</taxon>
        <taxon>Pseudomonadota</taxon>
        <taxon>Alphaproteobacteria</taxon>
        <taxon>Rhodospirillales</taxon>
        <taxon>Dongiaceae</taxon>
        <taxon>Dongia</taxon>
    </lineage>
</organism>
<evidence type="ECO:0000313" key="2">
    <source>
        <dbReference type="Proteomes" id="UP001230156"/>
    </source>
</evidence>
<gene>
    <name evidence="1" type="ORF">Q8A70_12470</name>
</gene>
<protein>
    <submittedName>
        <fullName evidence="1">Uncharacterized protein</fullName>
    </submittedName>
</protein>
<keyword evidence="2" id="KW-1185">Reference proteome</keyword>
<dbReference type="Proteomes" id="UP001230156">
    <property type="component" value="Unassembled WGS sequence"/>
</dbReference>
<evidence type="ECO:0000313" key="1">
    <source>
        <dbReference type="EMBL" id="MDQ7248490.1"/>
    </source>
</evidence>
<dbReference type="EMBL" id="JAUYVI010000004">
    <property type="protein sequence ID" value="MDQ7248490.1"/>
    <property type="molecule type" value="Genomic_DNA"/>
</dbReference>
<comment type="caution">
    <text evidence="1">The sequence shown here is derived from an EMBL/GenBank/DDBJ whole genome shotgun (WGS) entry which is preliminary data.</text>
</comment>
<dbReference type="RefSeq" id="WP_379955970.1">
    <property type="nucleotide sequence ID" value="NZ_JAUYVI010000004.1"/>
</dbReference>
<accession>A0ABU0YMV6</accession>
<reference evidence="2" key="1">
    <citation type="submission" date="2023-08" db="EMBL/GenBank/DDBJ databases">
        <title>Rhodospirillaceae gen. nov., a novel taxon isolated from the Yangtze River Yuezi River estuary sludge.</title>
        <authorList>
            <person name="Ruan L."/>
        </authorList>
    </citation>
    <scope>NUCLEOTIDE SEQUENCE [LARGE SCALE GENOMIC DNA]</scope>
    <source>
        <strain evidence="2">R-7</strain>
    </source>
</reference>
<name>A0ABU0YMV6_9PROT</name>
<proteinExistence type="predicted"/>
<sequence length="111" mass="12177">MTSETRRIIFSPEELIQAVSKLRRDEKQPLPESRIRGCKVESGEGPVPQVSLVLDPAGGDGASAITFRPTEIAVALIKFCRLKRIPLPKRAEKSLGVDQGRIALVLHLGEH</sequence>